<dbReference type="GO" id="GO:0005737">
    <property type="term" value="C:cytoplasm"/>
    <property type="evidence" value="ECO:0007669"/>
    <property type="project" value="TreeGrafter"/>
</dbReference>
<evidence type="ECO:0000313" key="7">
    <source>
        <dbReference type="Proteomes" id="UP000601435"/>
    </source>
</evidence>
<dbReference type="Pfam" id="PF00004">
    <property type="entry name" value="AAA"/>
    <property type="match status" value="1"/>
</dbReference>
<dbReference type="InterPro" id="IPR036628">
    <property type="entry name" value="Clp_N_dom_sf"/>
</dbReference>
<gene>
    <name evidence="6" type="primary">clpC</name>
    <name evidence="6" type="ORF">SNEC2469_LOCUS24917</name>
</gene>
<dbReference type="CDD" id="cd00009">
    <property type="entry name" value="AAA"/>
    <property type="match status" value="1"/>
</dbReference>
<dbReference type="PANTHER" id="PTHR11638">
    <property type="entry name" value="ATP-DEPENDENT CLP PROTEASE"/>
    <property type="match status" value="1"/>
</dbReference>
<dbReference type="GO" id="GO:0005524">
    <property type="term" value="F:ATP binding"/>
    <property type="evidence" value="ECO:0007669"/>
    <property type="project" value="UniProtKB-KW"/>
</dbReference>
<evidence type="ECO:0000256" key="3">
    <source>
        <dbReference type="SAM" id="Phobius"/>
    </source>
</evidence>
<comment type="caution">
    <text evidence="6">The sequence shown here is derived from an EMBL/GenBank/DDBJ whole genome shotgun (WGS) entry which is preliminary data.</text>
</comment>
<evidence type="ECO:0000256" key="1">
    <source>
        <dbReference type="ARBA" id="ARBA00022741"/>
    </source>
</evidence>
<keyword evidence="4" id="KW-0732">Signal</keyword>
<keyword evidence="1" id="KW-0547">Nucleotide-binding</keyword>
<dbReference type="InterPro" id="IPR027417">
    <property type="entry name" value="P-loop_NTPase"/>
</dbReference>
<keyword evidence="7" id="KW-1185">Reference proteome</keyword>
<keyword evidence="3" id="KW-0812">Transmembrane</keyword>
<dbReference type="InterPro" id="IPR050130">
    <property type="entry name" value="ClpA_ClpB"/>
</dbReference>
<feature type="signal peptide" evidence="4">
    <location>
        <begin position="1"/>
        <end position="23"/>
    </location>
</feature>
<evidence type="ECO:0000313" key="6">
    <source>
        <dbReference type="EMBL" id="CAE7832468.1"/>
    </source>
</evidence>
<dbReference type="Proteomes" id="UP000601435">
    <property type="component" value="Unassembled WGS sequence"/>
</dbReference>
<dbReference type="GO" id="GO:0034605">
    <property type="term" value="P:cellular response to heat"/>
    <property type="evidence" value="ECO:0007669"/>
    <property type="project" value="TreeGrafter"/>
</dbReference>
<sequence length="861" mass="94283">MSENTWLWIRALPLPLASSLAEAVGHESSIACRFFNFTSQTFNMMSRHKILCMVAATSSFAAAFLTLPRLGCSAARSNFAGVPRTVFHAGTMGPLEGMEGMVSEPSVVPAMAVAAFLFSSLSVVMSQRWAARHSNATSAMSSSKLTGAQVAVHVASSPTSSRFNEVRPLRHSTARAAMVFERFSERTIKAVVLAQTEAQRIKQDHVGTEMMVVGLLAEGSGGAKALQALGVRLEEDSVECARERDMQQVNTCHLLRALLRQVESNGCKLSAAQKVFGGALAKVLATDSPQVLRERVLAALAQQESTEVTGDKVLAGAVRPAIEDEVDLTQTQLKFGTDLTEAAREGRLDPLVGQGPEMGDTAGRRHEELRRTIRILGRRTKNNPVLVGEAGVGKTSIALGLAQLIAEGKVVQLDLALLLAGTRYRGDFEERLRAVVKEVTDSKRRVILVVDEVHTLVGAGSGGGDTGGGMANLLKPALARGEREAKSCRYRKYIERDPALERRFQPVKHSEHAAGTYSFWMTDLWRDIPTAYESLSAYQNPRKRSRPGEIGAMDGGNTAVIRNAFDGLKEAFASMVEKHNFQDKKLSVLQQQLTDLKRRAAARNRATPAATTDGADVAEIKKVYTNAGITFSRELLMSCLDAPSDSMDIRMQPCLEELARELGRPIPSNARQSDLQPVQQSRNSAQGEIGAMDGENTSGIRNAFDGLKEAFASMVERQKEQHERLLEMQHATAVQDKKLSVLQQQLTDLKSATPPHVVVEIQRDGADVAEIKKVYTNAGITFSRELLMSCLDAPSDSMDIRMQPCLEELARELGRPIPSKARQSKTCSPNPNTDWSYWKGEWYYWNGGWRKFQSSNSQGRK</sequence>
<evidence type="ECO:0000256" key="2">
    <source>
        <dbReference type="ARBA" id="ARBA00022840"/>
    </source>
</evidence>
<dbReference type="EMBL" id="CAJNJA010048608">
    <property type="protein sequence ID" value="CAE7832468.1"/>
    <property type="molecule type" value="Genomic_DNA"/>
</dbReference>
<accession>A0A812ZK61</accession>
<evidence type="ECO:0000259" key="5">
    <source>
        <dbReference type="SMART" id="SM00382"/>
    </source>
</evidence>
<dbReference type="SUPFAM" id="SSF52540">
    <property type="entry name" value="P-loop containing nucleoside triphosphate hydrolases"/>
    <property type="match status" value="1"/>
</dbReference>
<proteinExistence type="predicted"/>
<dbReference type="Gene3D" id="3.40.50.300">
    <property type="entry name" value="P-loop containing nucleotide triphosphate hydrolases"/>
    <property type="match status" value="1"/>
</dbReference>
<feature type="chain" id="PRO_5033040766" evidence="4">
    <location>
        <begin position="24"/>
        <end position="861"/>
    </location>
</feature>
<keyword evidence="3" id="KW-0472">Membrane</keyword>
<keyword evidence="3" id="KW-1133">Transmembrane helix</keyword>
<keyword evidence="2" id="KW-0067">ATP-binding</keyword>
<feature type="transmembrane region" description="Helical" evidence="3">
    <location>
        <begin position="50"/>
        <end position="67"/>
    </location>
</feature>
<dbReference type="GO" id="GO:0016887">
    <property type="term" value="F:ATP hydrolysis activity"/>
    <property type="evidence" value="ECO:0007669"/>
    <property type="project" value="InterPro"/>
</dbReference>
<dbReference type="SUPFAM" id="SSF81923">
    <property type="entry name" value="Double Clp-N motif"/>
    <property type="match status" value="1"/>
</dbReference>
<dbReference type="OrthoDB" id="2014724at2759"/>
<dbReference type="PANTHER" id="PTHR11638:SF18">
    <property type="entry name" value="HEAT SHOCK PROTEIN 104"/>
    <property type="match status" value="1"/>
</dbReference>
<dbReference type="InterPro" id="IPR003959">
    <property type="entry name" value="ATPase_AAA_core"/>
</dbReference>
<dbReference type="InterPro" id="IPR003593">
    <property type="entry name" value="AAA+_ATPase"/>
</dbReference>
<dbReference type="AlphaFoldDB" id="A0A812ZK61"/>
<protein>
    <submittedName>
        <fullName evidence="6">ClpC protein</fullName>
    </submittedName>
</protein>
<feature type="domain" description="AAA+ ATPase" evidence="5">
    <location>
        <begin position="380"/>
        <end position="668"/>
    </location>
</feature>
<dbReference type="Gene3D" id="1.10.1780.10">
    <property type="entry name" value="Clp, N-terminal domain"/>
    <property type="match status" value="1"/>
</dbReference>
<reference evidence="6" key="1">
    <citation type="submission" date="2021-02" db="EMBL/GenBank/DDBJ databases">
        <authorList>
            <person name="Dougan E. K."/>
            <person name="Rhodes N."/>
            <person name="Thang M."/>
            <person name="Chan C."/>
        </authorList>
    </citation>
    <scope>NUCLEOTIDE SEQUENCE</scope>
</reference>
<dbReference type="SMART" id="SM00382">
    <property type="entry name" value="AAA"/>
    <property type="match status" value="1"/>
</dbReference>
<organism evidence="6 7">
    <name type="scientific">Symbiodinium necroappetens</name>
    <dbReference type="NCBI Taxonomy" id="1628268"/>
    <lineage>
        <taxon>Eukaryota</taxon>
        <taxon>Sar</taxon>
        <taxon>Alveolata</taxon>
        <taxon>Dinophyceae</taxon>
        <taxon>Suessiales</taxon>
        <taxon>Symbiodiniaceae</taxon>
        <taxon>Symbiodinium</taxon>
    </lineage>
</organism>
<name>A0A812ZK61_9DINO</name>
<evidence type="ECO:0000256" key="4">
    <source>
        <dbReference type="SAM" id="SignalP"/>
    </source>
</evidence>